<dbReference type="AlphaFoldDB" id="A0AAD7JI54"/>
<feature type="transmembrane region" description="Helical" evidence="1">
    <location>
        <begin position="202"/>
        <end position="225"/>
    </location>
</feature>
<comment type="caution">
    <text evidence="3">The sequence shown here is derived from an EMBL/GenBank/DDBJ whole genome shotgun (WGS) entry which is preliminary data.</text>
</comment>
<name>A0AAD7JI54_9AGAR</name>
<evidence type="ECO:0000313" key="3">
    <source>
        <dbReference type="EMBL" id="KAJ7765318.1"/>
    </source>
</evidence>
<keyword evidence="1" id="KW-1133">Transmembrane helix</keyword>
<feature type="transmembrane region" description="Helical" evidence="1">
    <location>
        <begin position="79"/>
        <end position="104"/>
    </location>
</feature>
<dbReference type="InterPro" id="IPR045339">
    <property type="entry name" value="DUF6534"/>
</dbReference>
<keyword evidence="4" id="KW-1185">Reference proteome</keyword>
<keyword evidence="1" id="KW-0472">Membrane</keyword>
<dbReference type="Pfam" id="PF20152">
    <property type="entry name" value="DUF6534"/>
    <property type="match status" value="1"/>
</dbReference>
<protein>
    <recommendedName>
        <fullName evidence="2">DUF6534 domain-containing protein</fullName>
    </recommendedName>
</protein>
<sequence length="340" mass="36450">MGAYDSGFGVGLIATWLTSLLFGICVIQAIHYLRDFPNDILLKRSILVVVFVLETGAVATQCAGIYLQTVTYWGNPESFVITFWPAPVSVLCDSLVGFIVNTFLIHRFYAVSKNLIVALILLVFNLGTFAASLFFLRLLANQVGKVATPATLQLFVPASTAWGAAGVVTDVCIAASLVWTLRGMKTTFEDTTQLLQHIMAVSIQNGCTTSAFAIAGMVANIIAPASNIDDLFFYLVGPLYLLTLLSNLTLRQSAPGAGTWSSSAGSTDTVDSDTGITFGGVHVHRSVTMARAASEDIEGARTTESSVRFIIIIRLFEGVTLNDHVVGGRQDCASRGFPDF</sequence>
<feature type="transmembrane region" description="Helical" evidence="1">
    <location>
        <begin position="12"/>
        <end position="33"/>
    </location>
</feature>
<feature type="transmembrane region" description="Helical" evidence="1">
    <location>
        <begin position="116"/>
        <end position="140"/>
    </location>
</feature>
<feature type="transmembrane region" description="Helical" evidence="1">
    <location>
        <begin position="160"/>
        <end position="181"/>
    </location>
</feature>
<evidence type="ECO:0000313" key="4">
    <source>
        <dbReference type="Proteomes" id="UP001215598"/>
    </source>
</evidence>
<accession>A0AAD7JI54</accession>
<dbReference type="PANTHER" id="PTHR40465:SF1">
    <property type="entry name" value="DUF6534 DOMAIN-CONTAINING PROTEIN"/>
    <property type="match status" value="1"/>
</dbReference>
<evidence type="ECO:0000256" key="1">
    <source>
        <dbReference type="SAM" id="Phobius"/>
    </source>
</evidence>
<reference evidence="3" key="1">
    <citation type="submission" date="2023-03" db="EMBL/GenBank/DDBJ databases">
        <title>Massive genome expansion in bonnet fungi (Mycena s.s.) driven by repeated elements and novel gene families across ecological guilds.</title>
        <authorList>
            <consortium name="Lawrence Berkeley National Laboratory"/>
            <person name="Harder C.B."/>
            <person name="Miyauchi S."/>
            <person name="Viragh M."/>
            <person name="Kuo A."/>
            <person name="Thoen E."/>
            <person name="Andreopoulos B."/>
            <person name="Lu D."/>
            <person name="Skrede I."/>
            <person name="Drula E."/>
            <person name="Henrissat B."/>
            <person name="Morin E."/>
            <person name="Kohler A."/>
            <person name="Barry K."/>
            <person name="LaButti K."/>
            <person name="Morin E."/>
            <person name="Salamov A."/>
            <person name="Lipzen A."/>
            <person name="Mereny Z."/>
            <person name="Hegedus B."/>
            <person name="Baldrian P."/>
            <person name="Stursova M."/>
            <person name="Weitz H."/>
            <person name="Taylor A."/>
            <person name="Grigoriev I.V."/>
            <person name="Nagy L.G."/>
            <person name="Martin F."/>
            <person name="Kauserud H."/>
        </authorList>
    </citation>
    <scope>NUCLEOTIDE SEQUENCE</scope>
    <source>
        <strain evidence="3">CBHHK182m</strain>
    </source>
</reference>
<proteinExistence type="predicted"/>
<feature type="domain" description="DUF6534" evidence="2">
    <location>
        <begin position="167"/>
        <end position="253"/>
    </location>
</feature>
<gene>
    <name evidence="3" type="ORF">B0H16DRAFT_1717865</name>
</gene>
<dbReference type="Proteomes" id="UP001215598">
    <property type="component" value="Unassembled WGS sequence"/>
</dbReference>
<dbReference type="PANTHER" id="PTHR40465">
    <property type="entry name" value="CHROMOSOME 1, WHOLE GENOME SHOTGUN SEQUENCE"/>
    <property type="match status" value="1"/>
</dbReference>
<keyword evidence="1" id="KW-0812">Transmembrane</keyword>
<evidence type="ECO:0000259" key="2">
    <source>
        <dbReference type="Pfam" id="PF20152"/>
    </source>
</evidence>
<feature type="transmembrane region" description="Helical" evidence="1">
    <location>
        <begin position="45"/>
        <end position="67"/>
    </location>
</feature>
<dbReference type="EMBL" id="JARKIB010000026">
    <property type="protein sequence ID" value="KAJ7765318.1"/>
    <property type="molecule type" value="Genomic_DNA"/>
</dbReference>
<feature type="transmembrane region" description="Helical" evidence="1">
    <location>
        <begin position="231"/>
        <end position="250"/>
    </location>
</feature>
<organism evidence="3 4">
    <name type="scientific">Mycena metata</name>
    <dbReference type="NCBI Taxonomy" id="1033252"/>
    <lineage>
        <taxon>Eukaryota</taxon>
        <taxon>Fungi</taxon>
        <taxon>Dikarya</taxon>
        <taxon>Basidiomycota</taxon>
        <taxon>Agaricomycotina</taxon>
        <taxon>Agaricomycetes</taxon>
        <taxon>Agaricomycetidae</taxon>
        <taxon>Agaricales</taxon>
        <taxon>Marasmiineae</taxon>
        <taxon>Mycenaceae</taxon>
        <taxon>Mycena</taxon>
    </lineage>
</organism>